<dbReference type="RefSeq" id="WP_311663710.1">
    <property type="nucleotide sequence ID" value="NZ_JAVRHT010000021.1"/>
</dbReference>
<evidence type="ECO:0000313" key="2">
    <source>
        <dbReference type="EMBL" id="MDT0632105.1"/>
    </source>
</evidence>
<dbReference type="Proteomes" id="UP001267426">
    <property type="component" value="Unassembled WGS sequence"/>
</dbReference>
<protein>
    <recommendedName>
        <fullName evidence="4">Outer membrane protein beta-barrel domain-containing protein</fullName>
    </recommendedName>
</protein>
<feature type="chain" id="PRO_5046432660" description="Outer membrane protein beta-barrel domain-containing protein" evidence="1">
    <location>
        <begin position="28"/>
        <end position="296"/>
    </location>
</feature>
<evidence type="ECO:0008006" key="4">
    <source>
        <dbReference type="Google" id="ProtNLM"/>
    </source>
</evidence>
<evidence type="ECO:0000256" key="1">
    <source>
        <dbReference type="SAM" id="SignalP"/>
    </source>
</evidence>
<name>A0ABU3BSA0_9BACT</name>
<accession>A0ABU3BSA0</accession>
<organism evidence="2 3">
    <name type="scientific">Rubrivirga litoralis</name>
    <dbReference type="NCBI Taxonomy" id="3075598"/>
    <lineage>
        <taxon>Bacteria</taxon>
        <taxon>Pseudomonadati</taxon>
        <taxon>Rhodothermota</taxon>
        <taxon>Rhodothermia</taxon>
        <taxon>Rhodothermales</taxon>
        <taxon>Rubricoccaceae</taxon>
        <taxon>Rubrivirga</taxon>
    </lineage>
</organism>
<reference evidence="2 3" key="1">
    <citation type="submission" date="2023-09" db="EMBL/GenBank/DDBJ databases">
        <authorList>
            <person name="Rey-Velasco X."/>
        </authorList>
    </citation>
    <scope>NUCLEOTIDE SEQUENCE [LARGE SCALE GENOMIC DNA]</scope>
    <source>
        <strain evidence="2 3">F394</strain>
    </source>
</reference>
<feature type="signal peptide" evidence="1">
    <location>
        <begin position="1"/>
        <end position="27"/>
    </location>
</feature>
<sequence>MRPAPPRALFALLAFLLAAVPAVPALAQSARPAPGAHRLLIAPTARPVPAGEWRLGVAEFIVPTAAVGGGGGLSLGAGVIASPASEFVGTVFVEPKWSVVDRPGLAVALGATGRIDPFGALGVDVAVTPYAVTTVGNAAVVGGVAGTVGVGGRVNLGRPFQRLIGAPTIDVGVYTGERGAYRVDVVPAPAAFAGLEVRASEAVTLLLEAGALPDRTLSYRVGGDGGYLIDPVPGVQDPGLHRSSVYYDLSLGTAARFAVGRAAVDVGVLFAYDAEAYASTMPQVAPWLNVTLGLGR</sequence>
<comment type="caution">
    <text evidence="2">The sequence shown here is derived from an EMBL/GenBank/DDBJ whole genome shotgun (WGS) entry which is preliminary data.</text>
</comment>
<keyword evidence="3" id="KW-1185">Reference proteome</keyword>
<evidence type="ECO:0000313" key="3">
    <source>
        <dbReference type="Proteomes" id="UP001267426"/>
    </source>
</evidence>
<dbReference type="EMBL" id="JAVRHT010000021">
    <property type="protein sequence ID" value="MDT0632105.1"/>
    <property type="molecule type" value="Genomic_DNA"/>
</dbReference>
<proteinExistence type="predicted"/>
<gene>
    <name evidence="2" type="ORF">RM540_10150</name>
</gene>
<keyword evidence="1" id="KW-0732">Signal</keyword>